<gene>
    <name evidence="2" type="primary">LOC113897732</name>
</gene>
<proteinExistence type="predicted"/>
<name>A0A4W2FB86_BOBOX</name>
<evidence type="ECO:0000313" key="2">
    <source>
        <dbReference type="Ensembl" id="ENSBIXP00005002629.1"/>
    </source>
</evidence>
<evidence type="ECO:0000256" key="1">
    <source>
        <dbReference type="SAM" id="MobiDB-lite"/>
    </source>
</evidence>
<protein>
    <submittedName>
        <fullName evidence="2">Protein CutA homolog</fullName>
    </submittedName>
</protein>
<dbReference type="Proteomes" id="UP000429181">
    <property type="component" value="Chromosome 8"/>
</dbReference>
<reference evidence="2" key="2">
    <citation type="submission" date="2025-08" db="UniProtKB">
        <authorList>
            <consortium name="Ensembl"/>
        </authorList>
    </citation>
    <scope>IDENTIFICATION</scope>
</reference>
<dbReference type="AlphaFoldDB" id="A0A4W2FB86"/>
<evidence type="ECO:0000313" key="3">
    <source>
        <dbReference type="Proteomes" id="UP000429181"/>
    </source>
</evidence>
<reference evidence="2 3" key="1">
    <citation type="submission" date="2018-11" db="EMBL/GenBank/DDBJ databases">
        <title>Haplotype-resolved cattle genomes.</title>
        <authorList>
            <person name="Low W.Y."/>
            <person name="Tearle R."/>
            <person name="Bickhart D.M."/>
            <person name="Rosen B.D."/>
            <person name="Koren S."/>
            <person name="Rhie A."/>
            <person name="Hiendleder S."/>
            <person name="Phillippy A.M."/>
            <person name="Smith T.P.L."/>
            <person name="Williams J.L."/>
        </authorList>
    </citation>
    <scope>NUCLEOTIDE SEQUENCE [LARGE SCALE GENOMIC DNA]</scope>
</reference>
<feature type="compositionally biased region" description="Acidic residues" evidence="1">
    <location>
        <begin position="1"/>
        <end position="15"/>
    </location>
</feature>
<sequence length="108" mass="12090">MKETGTDSDSEESEFTSESSKEEERKREGKMPPEEPVISGRGTEALTRSERSAKFINAELDVWNLTLELTLKRVEVPELHAERRESRGGFFQIAVHPLPSFAPASPSS</sequence>
<organism evidence="2 3">
    <name type="scientific">Bos indicus x Bos taurus</name>
    <name type="common">Hybrid cattle</name>
    <dbReference type="NCBI Taxonomy" id="30522"/>
    <lineage>
        <taxon>Eukaryota</taxon>
        <taxon>Metazoa</taxon>
        <taxon>Chordata</taxon>
        <taxon>Craniata</taxon>
        <taxon>Vertebrata</taxon>
        <taxon>Euteleostomi</taxon>
        <taxon>Mammalia</taxon>
        <taxon>Eutheria</taxon>
        <taxon>Laurasiatheria</taxon>
        <taxon>Artiodactyla</taxon>
        <taxon>Ruminantia</taxon>
        <taxon>Pecora</taxon>
        <taxon>Bovidae</taxon>
        <taxon>Bovinae</taxon>
        <taxon>Bos</taxon>
    </lineage>
</organism>
<feature type="compositionally biased region" description="Basic and acidic residues" evidence="1">
    <location>
        <begin position="19"/>
        <end position="33"/>
    </location>
</feature>
<dbReference type="Ensembl" id="ENSBIXT00005011853.1">
    <property type="protein sequence ID" value="ENSBIXP00005002629.1"/>
    <property type="gene ID" value="ENSBIXG00005008964.1"/>
</dbReference>
<feature type="region of interest" description="Disordered" evidence="1">
    <location>
        <begin position="1"/>
        <end position="48"/>
    </location>
</feature>
<accession>A0A4W2FB86</accession>